<evidence type="ECO:0000256" key="14">
    <source>
        <dbReference type="NCBIfam" id="TIGR00169"/>
    </source>
</evidence>
<evidence type="ECO:0000259" key="16">
    <source>
        <dbReference type="SMART" id="SM01329"/>
    </source>
</evidence>
<evidence type="ECO:0000256" key="4">
    <source>
        <dbReference type="ARBA" id="ARBA00011738"/>
    </source>
</evidence>
<dbReference type="eggNOG" id="COG0473">
    <property type="taxonomic scope" value="Bacteria"/>
</dbReference>
<keyword evidence="13" id="KW-0100">Branched-chain amino acid biosynthesis</keyword>
<dbReference type="NCBIfam" id="TIGR00169">
    <property type="entry name" value="leuB"/>
    <property type="match status" value="1"/>
</dbReference>
<dbReference type="Proteomes" id="UP000005876">
    <property type="component" value="Chromosome"/>
</dbReference>
<organism evidence="17 18">
    <name type="scientific">Paenibacillus terrae (strain HPL-003)</name>
    <dbReference type="NCBI Taxonomy" id="985665"/>
    <lineage>
        <taxon>Bacteria</taxon>
        <taxon>Bacillati</taxon>
        <taxon>Bacillota</taxon>
        <taxon>Bacilli</taxon>
        <taxon>Bacillales</taxon>
        <taxon>Paenibacillaceae</taxon>
        <taxon>Paenibacillus</taxon>
    </lineage>
</organism>
<dbReference type="FunFam" id="3.40.718.10:FF:000006">
    <property type="entry name" value="3-isopropylmalate dehydrogenase"/>
    <property type="match status" value="1"/>
</dbReference>
<proteinExistence type="inferred from homology"/>
<evidence type="ECO:0000256" key="1">
    <source>
        <dbReference type="ARBA" id="ARBA00001936"/>
    </source>
</evidence>
<dbReference type="InterPro" id="IPR004429">
    <property type="entry name" value="Isopropylmalate_DH"/>
</dbReference>
<dbReference type="HOGENOM" id="CLU_031953_0_3_9"/>
<sequence>MNYKIAVVAGDGIGQEIITETMRVMNQVGKVFGHQFQFEECCAATAAVEKFGDPLPEESLRQCKESDAVLLGNIWLDTYLDLPKEKRPNYALIALRKNLALKTNIRPAFILPSVAEFCPLKESVIADGMDILMLRDLAGGMIMSEKYRGMNQDGREAFDKEYYNEEMIKVSARNAFEFARQRRKKVTSLDKAVILESSKLWREIVTEVAAEYPDVQLEHMYVDDAAKKIIENPGNFDVIVTTNVFGDIISDEITALVGATSLLPAASLNSNGKGIFETNQLHNHNREMVGKNTANPIGSILSGAMMLSYSFQLEQEGKIIEKAVADVLAAGYATPDIYSPGKTLVGTKELGTKIADHIGQLKKEFV</sequence>
<dbReference type="PANTHER" id="PTHR42979:SF1">
    <property type="entry name" value="3-ISOPROPYLMALATE DEHYDROGENASE"/>
    <property type="match status" value="1"/>
</dbReference>
<keyword evidence="12" id="KW-0464">Manganese</keyword>
<evidence type="ECO:0000256" key="12">
    <source>
        <dbReference type="ARBA" id="ARBA00023211"/>
    </source>
</evidence>
<dbReference type="GO" id="GO:0046872">
    <property type="term" value="F:metal ion binding"/>
    <property type="evidence" value="ECO:0007669"/>
    <property type="project" value="UniProtKB-KW"/>
</dbReference>
<keyword evidence="11" id="KW-0520">NAD</keyword>
<feature type="domain" description="Isopropylmalate dehydrogenase-like" evidence="16">
    <location>
        <begin position="4"/>
        <end position="354"/>
    </location>
</feature>
<evidence type="ECO:0000313" key="17">
    <source>
        <dbReference type="EMBL" id="AET59004.1"/>
    </source>
</evidence>
<comment type="cofactor">
    <cofactor evidence="1">
        <name>Mn(2+)</name>
        <dbReference type="ChEBI" id="CHEBI:29035"/>
    </cofactor>
</comment>
<keyword evidence="7" id="KW-0028">Amino-acid biosynthesis</keyword>
<evidence type="ECO:0000256" key="2">
    <source>
        <dbReference type="ARBA" id="ARBA00001946"/>
    </source>
</evidence>
<dbReference type="Pfam" id="PF00180">
    <property type="entry name" value="Iso_dh"/>
    <property type="match status" value="1"/>
</dbReference>
<comment type="cofactor">
    <cofactor evidence="2">
        <name>Mg(2+)</name>
        <dbReference type="ChEBI" id="CHEBI:18420"/>
    </cofactor>
</comment>
<evidence type="ECO:0000256" key="8">
    <source>
        <dbReference type="ARBA" id="ARBA00022723"/>
    </source>
</evidence>
<keyword evidence="10 15" id="KW-0560">Oxidoreductase</keyword>
<evidence type="ECO:0000256" key="13">
    <source>
        <dbReference type="ARBA" id="ARBA00023304"/>
    </source>
</evidence>
<dbReference type="GO" id="GO:0003862">
    <property type="term" value="F:3-isopropylmalate dehydrogenase activity"/>
    <property type="evidence" value="ECO:0007669"/>
    <property type="project" value="UniProtKB-UniRule"/>
</dbReference>
<reference evidence="17 18" key="3">
    <citation type="journal article" date="2012" name="J. Bacteriol.">
        <title>Genome Sequence of Paenibacillus terrae HPL-003, a Xylanase-Producing Bacterium Isolated from Soil Found in Forest Residue.</title>
        <authorList>
            <person name="Shin S.H."/>
            <person name="Kim S."/>
            <person name="Kim J.Y."/>
            <person name="Song H.Y."/>
            <person name="Cho S.J."/>
            <person name="Kim D.R."/>
            <person name="Lee K.I."/>
            <person name="Lim H.K."/>
            <person name="Park N.J."/>
            <person name="Hwang I.T."/>
            <person name="Yang K.S."/>
        </authorList>
    </citation>
    <scope>NUCLEOTIDE SEQUENCE [LARGE SCALE GENOMIC DNA]</scope>
    <source>
        <strain evidence="17 18">HPL-003</strain>
    </source>
</reference>
<gene>
    <name evidence="17" type="ordered locus">HPL003_11235</name>
</gene>
<comment type="similarity">
    <text evidence="3">Belongs to the isocitrate and isopropylmalate dehydrogenases family. LeuB type 1 subfamily.</text>
</comment>
<evidence type="ECO:0000256" key="9">
    <source>
        <dbReference type="ARBA" id="ARBA00022842"/>
    </source>
</evidence>
<dbReference type="RefSeq" id="WP_014279735.1">
    <property type="nucleotide sequence ID" value="NC_016641.1"/>
</dbReference>
<accession>G7VYL4</accession>
<keyword evidence="8" id="KW-0479">Metal-binding</keyword>
<dbReference type="OrthoDB" id="9806254at2"/>
<dbReference type="STRING" id="985665.HPL003_11235"/>
<dbReference type="AlphaFoldDB" id="G7VYL4"/>
<dbReference type="SUPFAM" id="SSF53659">
    <property type="entry name" value="Isocitrate/Isopropylmalate dehydrogenase-like"/>
    <property type="match status" value="1"/>
</dbReference>
<dbReference type="KEGG" id="pta:HPL003_11235"/>
<reference key="2">
    <citation type="submission" date="2011-11" db="EMBL/GenBank/DDBJ databases">
        <authorList>
            <person name="Shin S.H."/>
            <person name="Kim S."/>
            <person name="Kim J.Y."/>
        </authorList>
    </citation>
    <scope>NUCLEOTIDE SEQUENCE</scope>
    <source>
        <strain>HPL-003</strain>
    </source>
</reference>
<evidence type="ECO:0000256" key="7">
    <source>
        <dbReference type="ARBA" id="ARBA00022605"/>
    </source>
</evidence>
<name>G7VYL4_PAETH</name>
<evidence type="ECO:0000256" key="6">
    <source>
        <dbReference type="ARBA" id="ARBA00022430"/>
    </source>
</evidence>
<dbReference type="EC" id="1.1.1.85" evidence="5 14"/>
<evidence type="ECO:0000256" key="11">
    <source>
        <dbReference type="ARBA" id="ARBA00023027"/>
    </source>
</evidence>
<dbReference type="PANTHER" id="PTHR42979">
    <property type="entry name" value="3-ISOPROPYLMALATE DEHYDROGENASE"/>
    <property type="match status" value="1"/>
</dbReference>
<dbReference type="SMART" id="SM01329">
    <property type="entry name" value="Iso_dh"/>
    <property type="match status" value="1"/>
</dbReference>
<dbReference type="GO" id="GO:0009098">
    <property type="term" value="P:L-leucine biosynthetic process"/>
    <property type="evidence" value="ECO:0007669"/>
    <property type="project" value="UniProtKB-UniRule"/>
</dbReference>
<comment type="subunit">
    <text evidence="4">Homodimer.</text>
</comment>
<dbReference type="GO" id="GO:0005829">
    <property type="term" value="C:cytosol"/>
    <property type="evidence" value="ECO:0007669"/>
    <property type="project" value="TreeGrafter"/>
</dbReference>
<evidence type="ECO:0000256" key="15">
    <source>
        <dbReference type="RuleBase" id="RU004443"/>
    </source>
</evidence>
<protein>
    <recommendedName>
        <fullName evidence="5 14">3-isopropylmalate dehydrogenase</fullName>
        <ecNumber evidence="5 14">1.1.1.85</ecNumber>
    </recommendedName>
</protein>
<dbReference type="Gene3D" id="3.40.718.10">
    <property type="entry name" value="Isopropylmalate Dehydrogenase"/>
    <property type="match status" value="1"/>
</dbReference>
<evidence type="ECO:0000256" key="3">
    <source>
        <dbReference type="ARBA" id="ARBA00008319"/>
    </source>
</evidence>
<evidence type="ECO:0000256" key="5">
    <source>
        <dbReference type="ARBA" id="ARBA00013101"/>
    </source>
</evidence>
<reference evidence="18" key="1">
    <citation type="submission" date="2011-11" db="EMBL/GenBank/DDBJ databases">
        <title>Complete sequence of Paenibacillus terrae HPL-003.</title>
        <authorList>
            <person name="Shin S.H."/>
            <person name="Kim S."/>
            <person name="Kim J.Y."/>
        </authorList>
    </citation>
    <scope>NUCLEOTIDE SEQUENCE [LARGE SCALE GENOMIC DNA]</scope>
    <source>
        <strain evidence="18">HPL-003</strain>
    </source>
</reference>
<dbReference type="EMBL" id="CP003107">
    <property type="protein sequence ID" value="AET59004.1"/>
    <property type="molecule type" value="Genomic_DNA"/>
</dbReference>
<keyword evidence="9" id="KW-0460">Magnesium</keyword>
<evidence type="ECO:0000313" key="18">
    <source>
        <dbReference type="Proteomes" id="UP000005876"/>
    </source>
</evidence>
<keyword evidence="6" id="KW-0432">Leucine biosynthesis</keyword>
<dbReference type="InterPro" id="IPR024084">
    <property type="entry name" value="IsoPropMal-DH-like_dom"/>
</dbReference>
<evidence type="ECO:0000256" key="10">
    <source>
        <dbReference type="ARBA" id="ARBA00023002"/>
    </source>
</evidence>